<keyword evidence="4" id="KW-0408">Iron</keyword>
<dbReference type="RefSeq" id="WP_189069655.1">
    <property type="nucleotide sequence ID" value="NZ_BMPE01000009.1"/>
</dbReference>
<dbReference type="SUPFAM" id="SSF46458">
    <property type="entry name" value="Globin-like"/>
    <property type="match status" value="1"/>
</dbReference>
<dbReference type="CDD" id="cd08916">
    <property type="entry name" value="TrHb3_P"/>
    <property type="match status" value="1"/>
</dbReference>
<evidence type="ECO:0000256" key="2">
    <source>
        <dbReference type="ARBA" id="ARBA00022617"/>
    </source>
</evidence>
<gene>
    <name evidence="5" type="ORF">GCM10010844_28380</name>
</gene>
<accession>A0ABQ2FMM6</accession>
<keyword evidence="2" id="KW-0349">Heme</keyword>
<name>A0ABQ2FMM6_9DEIO</name>
<protein>
    <submittedName>
        <fullName evidence="5">Preprotein translocase subunit TatC</fullName>
    </submittedName>
</protein>
<evidence type="ECO:0000256" key="3">
    <source>
        <dbReference type="ARBA" id="ARBA00022723"/>
    </source>
</evidence>
<dbReference type="Proteomes" id="UP000604341">
    <property type="component" value="Unassembled WGS sequence"/>
</dbReference>
<proteinExistence type="predicted"/>
<dbReference type="InterPro" id="IPR001486">
    <property type="entry name" value="Hemoglobin_trunc"/>
</dbReference>
<dbReference type="InterPro" id="IPR009050">
    <property type="entry name" value="Globin-like_sf"/>
</dbReference>
<sequence length="138" mass="15671">MTQAHHDALFTQIGEVRLRRLLWHFYARVMTDPLLSPIFHATLGPYPHAGWPVHIARLEGFWRAVTHGPSAYRGQPGPAHQGLGLDRAHFDRWLHLWETTVTDDLPAPEAQALMALAQRMRPTIERFAQTPPGKDPTC</sequence>
<dbReference type="Pfam" id="PF01152">
    <property type="entry name" value="Bac_globin"/>
    <property type="match status" value="1"/>
</dbReference>
<dbReference type="Gene3D" id="1.10.490.10">
    <property type="entry name" value="Globins"/>
    <property type="match status" value="1"/>
</dbReference>
<dbReference type="InterPro" id="IPR012292">
    <property type="entry name" value="Globin/Proto"/>
</dbReference>
<keyword evidence="6" id="KW-1185">Reference proteome</keyword>
<comment type="caution">
    <text evidence="5">The sequence shown here is derived from an EMBL/GenBank/DDBJ whole genome shotgun (WGS) entry which is preliminary data.</text>
</comment>
<reference evidence="6" key="1">
    <citation type="journal article" date="2019" name="Int. J. Syst. Evol. Microbiol.">
        <title>The Global Catalogue of Microorganisms (GCM) 10K type strain sequencing project: providing services to taxonomists for standard genome sequencing and annotation.</title>
        <authorList>
            <consortium name="The Broad Institute Genomics Platform"/>
            <consortium name="The Broad Institute Genome Sequencing Center for Infectious Disease"/>
            <person name="Wu L."/>
            <person name="Ma J."/>
        </authorList>
    </citation>
    <scope>NUCLEOTIDE SEQUENCE [LARGE SCALE GENOMIC DNA]</scope>
    <source>
        <strain evidence="6">JCM 19173</strain>
    </source>
</reference>
<evidence type="ECO:0000256" key="1">
    <source>
        <dbReference type="ARBA" id="ARBA00022448"/>
    </source>
</evidence>
<evidence type="ECO:0000313" key="5">
    <source>
        <dbReference type="EMBL" id="GGL07979.1"/>
    </source>
</evidence>
<keyword evidence="3" id="KW-0479">Metal-binding</keyword>
<evidence type="ECO:0000313" key="6">
    <source>
        <dbReference type="Proteomes" id="UP000604341"/>
    </source>
</evidence>
<dbReference type="EMBL" id="BMPE01000009">
    <property type="protein sequence ID" value="GGL07979.1"/>
    <property type="molecule type" value="Genomic_DNA"/>
</dbReference>
<keyword evidence="1" id="KW-0813">Transport</keyword>
<evidence type="ECO:0000256" key="4">
    <source>
        <dbReference type="ARBA" id="ARBA00023004"/>
    </source>
</evidence>
<organism evidence="5 6">
    <name type="scientific">Deinococcus radiotolerans</name>
    <dbReference type="NCBI Taxonomy" id="1309407"/>
    <lineage>
        <taxon>Bacteria</taxon>
        <taxon>Thermotogati</taxon>
        <taxon>Deinococcota</taxon>
        <taxon>Deinococci</taxon>
        <taxon>Deinococcales</taxon>
        <taxon>Deinococcaceae</taxon>
        <taxon>Deinococcus</taxon>
    </lineage>
</organism>